<evidence type="ECO:0000313" key="3">
    <source>
        <dbReference type="EMBL" id="GAA5484655.1"/>
    </source>
</evidence>
<reference evidence="3 4" key="1">
    <citation type="submission" date="2024-02" db="EMBL/GenBank/DDBJ databases">
        <title>Haloferula sargassicola NBRC 104335.</title>
        <authorList>
            <person name="Ichikawa N."/>
            <person name="Katano-Makiyama Y."/>
            <person name="Hidaka K."/>
        </authorList>
    </citation>
    <scope>NUCLEOTIDE SEQUENCE [LARGE SCALE GENOMIC DNA]</scope>
    <source>
        <strain evidence="3 4">NBRC 104335</strain>
    </source>
</reference>
<evidence type="ECO:0000256" key="2">
    <source>
        <dbReference type="SAM" id="SignalP"/>
    </source>
</evidence>
<feature type="chain" id="PRO_5046731715" description="Cytochrome c domain-containing protein" evidence="2">
    <location>
        <begin position="27"/>
        <end position="126"/>
    </location>
</feature>
<keyword evidence="2" id="KW-0732">Signal</keyword>
<evidence type="ECO:0000256" key="1">
    <source>
        <dbReference type="SAM" id="MobiDB-lite"/>
    </source>
</evidence>
<dbReference type="EMBL" id="BAABRI010000030">
    <property type="protein sequence ID" value="GAA5484655.1"/>
    <property type="molecule type" value="Genomic_DNA"/>
</dbReference>
<feature type="region of interest" description="Disordered" evidence="1">
    <location>
        <begin position="25"/>
        <end position="59"/>
    </location>
</feature>
<name>A0ABP9USZ4_9BACT</name>
<proteinExistence type="predicted"/>
<dbReference type="SUPFAM" id="SSF46626">
    <property type="entry name" value="Cytochrome c"/>
    <property type="match status" value="1"/>
</dbReference>
<dbReference type="InterPro" id="IPR036909">
    <property type="entry name" value="Cyt_c-like_dom_sf"/>
</dbReference>
<feature type="signal peptide" evidence="2">
    <location>
        <begin position="1"/>
        <end position="26"/>
    </location>
</feature>
<sequence length="126" mass="13144">MHRTYLVAGMAAVLGLAGCAGGPAGASSGEMGDIQTEDGSVGGISEVPNPSPEMAKASGTPLETLQHGHVIYMLKCGECHAYQLPKDLFIDEWEDAMPKMITHAGLDKEDEKAVLAYVVAVKGGED</sequence>
<evidence type="ECO:0000313" key="4">
    <source>
        <dbReference type="Proteomes" id="UP001476282"/>
    </source>
</evidence>
<accession>A0ABP9USZ4</accession>
<keyword evidence="4" id="KW-1185">Reference proteome</keyword>
<dbReference type="Proteomes" id="UP001476282">
    <property type="component" value="Unassembled WGS sequence"/>
</dbReference>
<dbReference type="PROSITE" id="PS51257">
    <property type="entry name" value="PROKAR_LIPOPROTEIN"/>
    <property type="match status" value="1"/>
</dbReference>
<gene>
    <name evidence="3" type="ORF">Hsar01_03901</name>
</gene>
<comment type="caution">
    <text evidence="3">The sequence shown here is derived from an EMBL/GenBank/DDBJ whole genome shotgun (WGS) entry which is preliminary data.</text>
</comment>
<organism evidence="3 4">
    <name type="scientific">Haloferula sargassicola</name>
    <dbReference type="NCBI Taxonomy" id="490096"/>
    <lineage>
        <taxon>Bacteria</taxon>
        <taxon>Pseudomonadati</taxon>
        <taxon>Verrucomicrobiota</taxon>
        <taxon>Verrucomicrobiia</taxon>
        <taxon>Verrucomicrobiales</taxon>
        <taxon>Verrucomicrobiaceae</taxon>
        <taxon>Haloferula</taxon>
    </lineage>
</organism>
<protein>
    <recommendedName>
        <fullName evidence="5">Cytochrome c domain-containing protein</fullName>
    </recommendedName>
</protein>
<evidence type="ECO:0008006" key="5">
    <source>
        <dbReference type="Google" id="ProtNLM"/>
    </source>
</evidence>